<evidence type="ECO:0000256" key="3">
    <source>
        <dbReference type="ARBA" id="ARBA00022603"/>
    </source>
</evidence>
<reference evidence="10" key="1">
    <citation type="submission" date="2020-10" db="EMBL/GenBank/DDBJ databases">
        <authorList>
            <person name="Gilroy R."/>
        </authorList>
    </citation>
    <scope>NUCLEOTIDE SEQUENCE</scope>
    <source>
        <strain evidence="10">ChiSjej6B24-2974</strain>
    </source>
</reference>
<dbReference type="InterPro" id="IPR011530">
    <property type="entry name" value="rRNA_adenine_dimethylase"/>
</dbReference>
<feature type="binding site" evidence="7 8">
    <location>
        <position position="30"/>
    </location>
    <ligand>
        <name>S-adenosyl-L-methionine</name>
        <dbReference type="ChEBI" id="CHEBI:59789"/>
    </ligand>
</feature>
<dbReference type="AlphaFoldDB" id="A0A9D0ZLP4"/>
<evidence type="ECO:0000256" key="8">
    <source>
        <dbReference type="PROSITE-ProRule" id="PRU01026"/>
    </source>
</evidence>
<feature type="binding site" evidence="7 8">
    <location>
        <position position="55"/>
    </location>
    <ligand>
        <name>S-adenosyl-L-methionine</name>
        <dbReference type="ChEBI" id="CHEBI:59789"/>
    </ligand>
</feature>
<dbReference type="NCBIfam" id="TIGR00755">
    <property type="entry name" value="ksgA"/>
    <property type="match status" value="1"/>
</dbReference>
<dbReference type="GO" id="GO:0003723">
    <property type="term" value="F:RNA binding"/>
    <property type="evidence" value="ECO:0007669"/>
    <property type="project" value="UniProtKB-UniRule"/>
</dbReference>
<feature type="binding site" evidence="7 8">
    <location>
        <position position="76"/>
    </location>
    <ligand>
        <name>S-adenosyl-L-methionine</name>
        <dbReference type="ChEBI" id="CHEBI:59789"/>
    </ligand>
</feature>
<dbReference type="HAMAP" id="MF_00607">
    <property type="entry name" value="16SrRNA_methyltr_A"/>
    <property type="match status" value="1"/>
</dbReference>
<evidence type="ECO:0000256" key="7">
    <source>
        <dbReference type="HAMAP-Rule" id="MF_00607"/>
    </source>
</evidence>
<dbReference type="EMBL" id="DVFZ01000070">
    <property type="protein sequence ID" value="HIQ82842.1"/>
    <property type="molecule type" value="Genomic_DNA"/>
</dbReference>
<keyword evidence="1 7" id="KW-0963">Cytoplasm</keyword>
<dbReference type="PANTHER" id="PTHR11727">
    <property type="entry name" value="DIMETHYLADENOSINE TRANSFERASE"/>
    <property type="match status" value="1"/>
</dbReference>
<dbReference type="SUPFAM" id="SSF53335">
    <property type="entry name" value="S-adenosyl-L-methionine-dependent methyltransferases"/>
    <property type="match status" value="1"/>
</dbReference>
<dbReference type="Gene3D" id="3.40.50.150">
    <property type="entry name" value="Vaccinia Virus protein VP39"/>
    <property type="match status" value="1"/>
</dbReference>
<reference evidence="10" key="2">
    <citation type="journal article" date="2021" name="PeerJ">
        <title>Extensive microbial diversity within the chicken gut microbiome revealed by metagenomics and culture.</title>
        <authorList>
            <person name="Gilroy R."/>
            <person name="Ravi A."/>
            <person name="Getino M."/>
            <person name="Pursley I."/>
            <person name="Horton D.L."/>
            <person name="Alikhan N.F."/>
            <person name="Baker D."/>
            <person name="Gharbi K."/>
            <person name="Hall N."/>
            <person name="Watson M."/>
            <person name="Adriaenssens E.M."/>
            <person name="Foster-Nyarko E."/>
            <person name="Jarju S."/>
            <person name="Secka A."/>
            <person name="Antonio M."/>
            <person name="Oren A."/>
            <person name="Chaudhuri R.R."/>
            <person name="La Ragione R."/>
            <person name="Hildebrand F."/>
            <person name="Pallen M.J."/>
        </authorList>
    </citation>
    <scope>NUCLEOTIDE SEQUENCE</scope>
    <source>
        <strain evidence="10">ChiSjej6B24-2974</strain>
    </source>
</reference>
<sequence length="283" mass="30766">MNDLSPGLRARVLLQKHGFQAAHALGQNFLMDESLLSHLIDLSGVTMEDGVLEIGPGPGVMTYLLSRRAHSVTAVEVDKRLEPVLSGLLEGCENTRVVFADALKADLSALAAPGARVVANLPYYITADVISRLLLRGPGFASIAVMVQKEAAERISSLPGQKQWCHLAAVVRYFGEPHILEEIPPEAFEPSPHVTSTFLRIDMYEERPVRPRDEALFLRVLAAAFAMRRKTLANNLRAAFSLDADAAREVLLRAGLPAQVRGEAVPLEGLARLSDALGEMPFS</sequence>
<dbReference type="Pfam" id="PF00398">
    <property type="entry name" value="RrnaAD"/>
    <property type="match status" value="1"/>
</dbReference>
<dbReference type="SMART" id="SM00650">
    <property type="entry name" value="rADc"/>
    <property type="match status" value="1"/>
</dbReference>
<evidence type="ECO:0000256" key="5">
    <source>
        <dbReference type="ARBA" id="ARBA00022691"/>
    </source>
</evidence>
<evidence type="ECO:0000256" key="4">
    <source>
        <dbReference type="ARBA" id="ARBA00022679"/>
    </source>
</evidence>
<comment type="function">
    <text evidence="7">Specifically dimethylates two adjacent adenosines (A1518 and A1519) in the loop of a conserved hairpin near the 3'-end of 16S rRNA in the 30S particle. May play a critical role in biogenesis of 30S subunits.</text>
</comment>
<evidence type="ECO:0000259" key="9">
    <source>
        <dbReference type="SMART" id="SM00650"/>
    </source>
</evidence>
<dbReference type="CDD" id="cd02440">
    <property type="entry name" value="AdoMet_MTases"/>
    <property type="match status" value="1"/>
</dbReference>
<feature type="binding site" evidence="7 8">
    <location>
        <position position="101"/>
    </location>
    <ligand>
        <name>S-adenosyl-L-methionine</name>
        <dbReference type="ChEBI" id="CHEBI:59789"/>
    </ligand>
</feature>
<feature type="binding site" evidence="7 8">
    <location>
        <position position="120"/>
    </location>
    <ligand>
        <name>S-adenosyl-L-methionine</name>
        <dbReference type="ChEBI" id="CHEBI:59789"/>
    </ligand>
</feature>
<evidence type="ECO:0000313" key="11">
    <source>
        <dbReference type="Proteomes" id="UP000824260"/>
    </source>
</evidence>
<proteinExistence type="inferred from homology"/>
<gene>
    <name evidence="7 10" type="primary">rsmA</name>
    <name evidence="7" type="synonym">ksgA</name>
    <name evidence="10" type="ORF">IAA52_07035</name>
</gene>
<dbReference type="PANTHER" id="PTHR11727:SF7">
    <property type="entry name" value="DIMETHYLADENOSINE TRANSFERASE-RELATED"/>
    <property type="match status" value="1"/>
</dbReference>
<dbReference type="Gene3D" id="1.10.8.100">
    <property type="entry name" value="Ribosomal RNA adenine dimethylase-like, domain 2"/>
    <property type="match status" value="1"/>
</dbReference>
<organism evidence="10 11">
    <name type="scientific">Candidatus Pullichristensenella stercorigallinarum</name>
    <dbReference type="NCBI Taxonomy" id="2840909"/>
    <lineage>
        <taxon>Bacteria</taxon>
        <taxon>Bacillati</taxon>
        <taxon>Bacillota</taxon>
        <taxon>Clostridia</taxon>
        <taxon>Candidatus Pullichristensenella</taxon>
    </lineage>
</organism>
<dbReference type="InterPro" id="IPR001737">
    <property type="entry name" value="KsgA/Erm"/>
</dbReference>
<keyword evidence="6 7" id="KW-0694">RNA-binding</keyword>
<protein>
    <recommendedName>
        <fullName evidence="7">Ribosomal RNA small subunit methyltransferase A</fullName>
        <ecNumber evidence="7">2.1.1.182</ecNumber>
    </recommendedName>
    <alternativeName>
        <fullName evidence="7">16S rRNA (adenine(1518)-N(6)/adenine(1519)-N(6))-dimethyltransferase</fullName>
    </alternativeName>
    <alternativeName>
        <fullName evidence="7">16S rRNA dimethyladenosine transferase</fullName>
    </alternativeName>
    <alternativeName>
        <fullName evidence="7">16S rRNA dimethylase</fullName>
    </alternativeName>
    <alternativeName>
        <fullName evidence="7">S-adenosylmethionine-6-N', N'-adenosyl(rRNA) dimethyltransferase</fullName>
    </alternativeName>
</protein>
<dbReference type="InterPro" id="IPR029063">
    <property type="entry name" value="SAM-dependent_MTases_sf"/>
</dbReference>
<keyword evidence="2 7" id="KW-0698">rRNA processing</keyword>
<dbReference type="Proteomes" id="UP000824260">
    <property type="component" value="Unassembled WGS sequence"/>
</dbReference>
<dbReference type="PROSITE" id="PS51689">
    <property type="entry name" value="SAM_RNA_A_N6_MT"/>
    <property type="match status" value="1"/>
</dbReference>
<keyword evidence="5 7" id="KW-0949">S-adenosyl-L-methionine</keyword>
<comment type="caution">
    <text evidence="10">The sequence shown here is derived from an EMBL/GenBank/DDBJ whole genome shotgun (WGS) entry which is preliminary data.</text>
</comment>
<feature type="binding site" evidence="7 8">
    <location>
        <position position="28"/>
    </location>
    <ligand>
        <name>S-adenosyl-L-methionine</name>
        <dbReference type="ChEBI" id="CHEBI:59789"/>
    </ligand>
</feature>
<dbReference type="GO" id="GO:0005829">
    <property type="term" value="C:cytosol"/>
    <property type="evidence" value="ECO:0007669"/>
    <property type="project" value="TreeGrafter"/>
</dbReference>
<evidence type="ECO:0000256" key="1">
    <source>
        <dbReference type="ARBA" id="ARBA00022490"/>
    </source>
</evidence>
<comment type="similarity">
    <text evidence="7">Belongs to the class I-like SAM-binding methyltransferase superfamily. rRNA adenine N(6)-methyltransferase family. RsmA subfamily.</text>
</comment>
<evidence type="ECO:0000313" key="10">
    <source>
        <dbReference type="EMBL" id="HIQ82842.1"/>
    </source>
</evidence>
<comment type="catalytic activity">
    <reaction evidence="7">
        <text>adenosine(1518)/adenosine(1519) in 16S rRNA + 4 S-adenosyl-L-methionine = N(6)-dimethyladenosine(1518)/N(6)-dimethyladenosine(1519) in 16S rRNA + 4 S-adenosyl-L-homocysteine + 4 H(+)</text>
        <dbReference type="Rhea" id="RHEA:19609"/>
        <dbReference type="Rhea" id="RHEA-COMP:10232"/>
        <dbReference type="Rhea" id="RHEA-COMP:10233"/>
        <dbReference type="ChEBI" id="CHEBI:15378"/>
        <dbReference type="ChEBI" id="CHEBI:57856"/>
        <dbReference type="ChEBI" id="CHEBI:59789"/>
        <dbReference type="ChEBI" id="CHEBI:74411"/>
        <dbReference type="ChEBI" id="CHEBI:74493"/>
        <dbReference type="EC" id="2.1.1.182"/>
    </reaction>
</comment>
<accession>A0A9D0ZLP4</accession>
<dbReference type="InterPro" id="IPR023165">
    <property type="entry name" value="rRNA_Ade_diMease-like_C"/>
</dbReference>
<dbReference type="InterPro" id="IPR020596">
    <property type="entry name" value="rRNA_Ade_Mease_Trfase_CS"/>
</dbReference>
<keyword evidence="3 7" id="KW-0489">Methyltransferase</keyword>
<name>A0A9D0ZLP4_9FIRM</name>
<dbReference type="PROSITE" id="PS01131">
    <property type="entry name" value="RRNA_A_DIMETH"/>
    <property type="match status" value="1"/>
</dbReference>
<dbReference type="InterPro" id="IPR020598">
    <property type="entry name" value="rRNA_Ade_methylase_Trfase_N"/>
</dbReference>
<keyword evidence="4 7" id="KW-0808">Transferase</keyword>
<dbReference type="EC" id="2.1.1.182" evidence="7"/>
<feature type="domain" description="Ribosomal RNA adenine methylase transferase N-terminal" evidence="9">
    <location>
        <begin position="35"/>
        <end position="205"/>
    </location>
</feature>
<evidence type="ECO:0000256" key="2">
    <source>
        <dbReference type="ARBA" id="ARBA00022552"/>
    </source>
</evidence>
<evidence type="ECO:0000256" key="6">
    <source>
        <dbReference type="ARBA" id="ARBA00022884"/>
    </source>
</evidence>
<comment type="subcellular location">
    <subcellularLocation>
        <location evidence="7">Cytoplasm</location>
    </subcellularLocation>
</comment>
<dbReference type="GO" id="GO:0052908">
    <property type="term" value="F:16S rRNA (adenine(1518)-N(6)/adenine(1519)-N(6))-dimethyltransferase activity"/>
    <property type="evidence" value="ECO:0007669"/>
    <property type="project" value="UniProtKB-EC"/>
</dbReference>